<comment type="caution">
    <text evidence="1">The sequence shown here is derived from an EMBL/GenBank/DDBJ whole genome shotgun (WGS) entry which is preliminary data.</text>
</comment>
<dbReference type="SUPFAM" id="SSF69754">
    <property type="entry name" value="Ribosome binding protein Y (YfiA homologue)"/>
    <property type="match status" value="1"/>
</dbReference>
<dbReference type="InterPro" id="IPR003489">
    <property type="entry name" value="RHF/RaiA"/>
</dbReference>
<protein>
    <submittedName>
        <fullName evidence="1">Ribosome-associated translation inhibitor RaiA</fullName>
    </submittedName>
</protein>
<dbReference type="Gene3D" id="3.30.160.100">
    <property type="entry name" value="Ribosome hibernation promotion factor-like"/>
    <property type="match status" value="1"/>
</dbReference>
<evidence type="ECO:0000313" key="1">
    <source>
        <dbReference type="EMBL" id="MDT0558863.1"/>
    </source>
</evidence>
<accession>A0ABU2YL15</accession>
<sequence>MTVNFEYHKIASSDRLEDFTKKKLAKLFDHNPFIIKATVYFKSENTESRDSGMICGIQLSVPGPLIFTESSKSTFEDAIQQSIKELKRQLERRKDKMKTH</sequence>
<organism evidence="1 2">
    <name type="scientific">Microcosmobacter mediterraneus</name>
    <dbReference type="NCBI Taxonomy" id="3075607"/>
    <lineage>
        <taxon>Bacteria</taxon>
        <taxon>Pseudomonadati</taxon>
        <taxon>Bacteroidota</taxon>
        <taxon>Flavobacteriia</taxon>
        <taxon>Flavobacteriales</taxon>
        <taxon>Flavobacteriaceae</taxon>
        <taxon>Microcosmobacter</taxon>
    </lineage>
</organism>
<reference evidence="1 2" key="1">
    <citation type="submission" date="2023-09" db="EMBL/GenBank/DDBJ databases">
        <authorList>
            <person name="Rey-Velasco X."/>
        </authorList>
    </citation>
    <scope>NUCLEOTIDE SEQUENCE [LARGE SCALE GENOMIC DNA]</scope>
    <source>
        <strain evidence="1 2">W332</strain>
    </source>
</reference>
<dbReference type="InterPro" id="IPR036567">
    <property type="entry name" value="RHF-like"/>
</dbReference>
<dbReference type="EMBL" id="JAVRIA010000004">
    <property type="protein sequence ID" value="MDT0558863.1"/>
    <property type="molecule type" value="Genomic_DNA"/>
</dbReference>
<evidence type="ECO:0000313" key="2">
    <source>
        <dbReference type="Proteomes" id="UP001259492"/>
    </source>
</evidence>
<keyword evidence="2" id="KW-1185">Reference proteome</keyword>
<dbReference type="NCBIfam" id="TIGR00741">
    <property type="entry name" value="yfiA"/>
    <property type="match status" value="1"/>
</dbReference>
<proteinExistence type="predicted"/>
<name>A0ABU2YL15_9FLAO</name>
<dbReference type="RefSeq" id="WP_311427628.1">
    <property type="nucleotide sequence ID" value="NZ_JAVRIA010000004.1"/>
</dbReference>
<dbReference type="Proteomes" id="UP001259492">
    <property type="component" value="Unassembled WGS sequence"/>
</dbReference>
<gene>
    <name evidence="1" type="primary">raiA</name>
    <name evidence="1" type="ORF">RM697_09395</name>
</gene>
<dbReference type="Pfam" id="PF02482">
    <property type="entry name" value="Ribosomal_S30AE"/>
    <property type="match status" value="1"/>
</dbReference>